<dbReference type="EMBL" id="JAQSIO010000015">
    <property type="protein sequence ID" value="MDD0817135.1"/>
    <property type="molecule type" value="Genomic_DNA"/>
</dbReference>
<dbReference type="PROSITE" id="PS01124">
    <property type="entry name" value="HTH_ARAC_FAMILY_2"/>
    <property type="match status" value="1"/>
</dbReference>
<keyword evidence="2" id="KW-0238">DNA-binding</keyword>
<sequence length="302" mass="34208">MSERADHLDFDIREQLVRPPLLRPHRHDYFQIQVSLEGDGEQTVGASVRPFAGGTLSFVLPYRVHVVSHPPGSRYVIINFSQSFWRPDLQVDALDLEDVPLSLAPELGLFLFQEFTDFHFPPEAFAEVQALVSRMLRENAQRRLGSLAVLRGLLLQLLGLSCQQFEADLLRLSAARAQQTSQHEALQRVVRYLREHLAEDLTLGDAAAAAFLSPNYLANLLKKETGKTFTELLTERRMERAQELLAHSSQRVMQIAHAVGFADESYFTRRFRQSVGLSPRAWRERLRHKMDAAIQAPGADAA</sequence>
<dbReference type="Proteomes" id="UP001528672">
    <property type="component" value="Unassembled WGS sequence"/>
</dbReference>
<dbReference type="Gene3D" id="1.10.10.60">
    <property type="entry name" value="Homeodomain-like"/>
    <property type="match status" value="2"/>
</dbReference>
<keyword evidence="6" id="KW-1185">Reference proteome</keyword>
<keyword evidence="3" id="KW-0804">Transcription</keyword>
<dbReference type="InterPro" id="IPR018062">
    <property type="entry name" value="HTH_AraC-typ_CS"/>
</dbReference>
<name>A0ABT5ML71_9BURK</name>
<evidence type="ECO:0000256" key="3">
    <source>
        <dbReference type="ARBA" id="ARBA00023163"/>
    </source>
</evidence>
<organism evidence="5 6">
    <name type="scientific">Curvibacter microcysteis</name>
    <dbReference type="NCBI Taxonomy" id="3026419"/>
    <lineage>
        <taxon>Bacteria</taxon>
        <taxon>Pseudomonadati</taxon>
        <taxon>Pseudomonadota</taxon>
        <taxon>Betaproteobacteria</taxon>
        <taxon>Burkholderiales</taxon>
        <taxon>Comamonadaceae</taxon>
        <taxon>Curvibacter</taxon>
    </lineage>
</organism>
<gene>
    <name evidence="5" type="ORF">PSQ39_21050</name>
</gene>
<dbReference type="PROSITE" id="PS00041">
    <property type="entry name" value="HTH_ARAC_FAMILY_1"/>
    <property type="match status" value="1"/>
</dbReference>
<dbReference type="InterPro" id="IPR037923">
    <property type="entry name" value="HTH-like"/>
</dbReference>
<evidence type="ECO:0000256" key="1">
    <source>
        <dbReference type="ARBA" id="ARBA00023015"/>
    </source>
</evidence>
<keyword evidence="1" id="KW-0805">Transcription regulation</keyword>
<dbReference type="PRINTS" id="PR00032">
    <property type="entry name" value="HTHARAC"/>
</dbReference>
<reference evidence="5 6" key="1">
    <citation type="submission" date="2023-02" db="EMBL/GenBank/DDBJ databases">
        <title>Bacterial whole genome sequence for Curvibacter sp. HBC28.</title>
        <authorList>
            <person name="Le V."/>
            <person name="Ko S.-R."/>
            <person name="Ahn C.-Y."/>
            <person name="Oh H.-M."/>
        </authorList>
    </citation>
    <scope>NUCLEOTIDE SEQUENCE [LARGE SCALE GENOMIC DNA]</scope>
    <source>
        <strain evidence="5 6">HBC28</strain>
    </source>
</reference>
<accession>A0ABT5ML71</accession>
<dbReference type="SUPFAM" id="SSF51215">
    <property type="entry name" value="Regulatory protein AraC"/>
    <property type="match status" value="1"/>
</dbReference>
<dbReference type="SUPFAM" id="SSF46689">
    <property type="entry name" value="Homeodomain-like"/>
    <property type="match status" value="2"/>
</dbReference>
<protein>
    <submittedName>
        <fullName evidence="5">AraC family transcriptional regulator</fullName>
    </submittedName>
</protein>
<dbReference type="PANTHER" id="PTHR43280">
    <property type="entry name" value="ARAC-FAMILY TRANSCRIPTIONAL REGULATOR"/>
    <property type="match status" value="1"/>
</dbReference>
<dbReference type="PANTHER" id="PTHR43280:SF2">
    <property type="entry name" value="HTH-TYPE TRANSCRIPTIONAL REGULATOR EXSA"/>
    <property type="match status" value="1"/>
</dbReference>
<comment type="caution">
    <text evidence="5">The sequence shown here is derived from an EMBL/GenBank/DDBJ whole genome shotgun (WGS) entry which is preliminary data.</text>
</comment>
<dbReference type="RefSeq" id="WP_273929568.1">
    <property type="nucleotide sequence ID" value="NZ_JAQSIO010000015.1"/>
</dbReference>
<feature type="domain" description="HTH araC/xylS-type" evidence="4">
    <location>
        <begin position="187"/>
        <end position="285"/>
    </location>
</feature>
<dbReference type="Pfam" id="PF12833">
    <property type="entry name" value="HTH_18"/>
    <property type="match status" value="1"/>
</dbReference>
<evidence type="ECO:0000313" key="5">
    <source>
        <dbReference type="EMBL" id="MDD0817135.1"/>
    </source>
</evidence>
<proteinExistence type="predicted"/>
<dbReference type="InterPro" id="IPR018060">
    <property type="entry name" value="HTH_AraC"/>
</dbReference>
<evidence type="ECO:0000259" key="4">
    <source>
        <dbReference type="PROSITE" id="PS01124"/>
    </source>
</evidence>
<dbReference type="InterPro" id="IPR020449">
    <property type="entry name" value="Tscrpt_reg_AraC-type_HTH"/>
</dbReference>
<dbReference type="SMART" id="SM00342">
    <property type="entry name" value="HTH_ARAC"/>
    <property type="match status" value="1"/>
</dbReference>
<dbReference type="InterPro" id="IPR009057">
    <property type="entry name" value="Homeodomain-like_sf"/>
</dbReference>
<evidence type="ECO:0000256" key="2">
    <source>
        <dbReference type="ARBA" id="ARBA00023125"/>
    </source>
</evidence>
<evidence type="ECO:0000313" key="6">
    <source>
        <dbReference type="Proteomes" id="UP001528672"/>
    </source>
</evidence>